<dbReference type="AlphaFoldDB" id="A0A850PIQ1"/>
<organism evidence="1 2">
    <name type="scientific">Ameyamaea chiangmaiensis</name>
    <dbReference type="NCBI Taxonomy" id="442969"/>
    <lineage>
        <taxon>Bacteria</taxon>
        <taxon>Pseudomonadati</taxon>
        <taxon>Pseudomonadota</taxon>
        <taxon>Alphaproteobacteria</taxon>
        <taxon>Acetobacterales</taxon>
        <taxon>Acetobacteraceae</taxon>
        <taxon>Ameyamaea</taxon>
    </lineage>
</organism>
<evidence type="ECO:0000313" key="2">
    <source>
        <dbReference type="Proteomes" id="UP000585665"/>
    </source>
</evidence>
<evidence type="ECO:0000313" key="1">
    <source>
        <dbReference type="EMBL" id="NVN41131.1"/>
    </source>
</evidence>
<sequence length="458" mass="52100">MLFKTHFWDEGVAENFAACKRFSQESDIFILFDSSNRKIDIPDEVLLSERVFLTPYSKVEALGLEWGMPGVGGGYWYNGDYQQNLFILDHSEYDYICSVENDVGIFCSLDSIFDDMAENGIDLVFLPQEGPNHTWSHLNGCIGYYDTNQNIRKGLFCISFFSRRAALHIVRRRIEMSLQRRQYTLHGWPIGEAVMVEEVLRAGMVARSIADYCDSLTQYDWAPAYSFREFDPRDGRTFVHPALPLNDKFYRSNFQQDYNALFSERNVISGKSRERARKINDLEVYSRLYTSLHMQWAEDRWRPLIEDAACHLSPDALALLHGPNLLTSDNAVVERESGSRAPNALCLSALPAWGAEQSEQLDVNERIRLIVSVSGDTQLLIGSESSDLAEALHMRALDADIASAPIMMSFRIQHRAMRFFSASIPAGTREVVIECQAPCVVNNIRLSNGQGSIADWRR</sequence>
<dbReference type="RefSeq" id="WP_176614046.1">
    <property type="nucleotide sequence ID" value="NZ_JABXXR010000093.1"/>
</dbReference>
<proteinExistence type="predicted"/>
<accession>A0A850PIQ1</accession>
<gene>
    <name evidence="1" type="ORF">HUK82_11255</name>
</gene>
<comment type="caution">
    <text evidence="1">The sequence shown here is derived from an EMBL/GenBank/DDBJ whole genome shotgun (WGS) entry which is preliminary data.</text>
</comment>
<keyword evidence="2" id="KW-1185">Reference proteome</keyword>
<protein>
    <submittedName>
        <fullName evidence="1">Uncharacterized protein</fullName>
    </submittedName>
</protein>
<dbReference type="Proteomes" id="UP000585665">
    <property type="component" value="Unassembled WGS sequence"/>
</dbReference>
<name>A0A850PIQ1_9PROT</name>
<dbReference type="EMBL" id="JABXXR010000093">
    <property type="protein sequence ID" value="NVN41131.1"/>
    <property type="molecule type" value="Genomic_DNA"/>
</dbReference>
<reference evidence="1 2" key="1">
    <citation type="submission" date="2020-06" db="EMBL/GenBank/DDBJ databases">
        <title>Description of novel acetic acid bacteria.</title>
        <authorList>
            <person name="Sombolestani A."/>
        </authorList>
    </citation>
    <scope>NUCLEOTIDE SEQUENCE [LARGE SCALE GENOMIC DNA]</scope>
    <source>
        <strain evidence="1 2">LMG 27010</strain>
    </source>
</reference>